<accession>A0A1H1LKI8</accession>
<keyword evidence="1" id="KW-0812">Transmembrane</keyword>
<dbReference type="STRING" id="1203190.GCA_000312345_00524"/>
<dbReference type="RefSeq" id="WP_019193388.1">
    <property type="nucleotide sequence ID" value="NZ_LT629765.1"/>
</dbReference>
<dbReference type="eggNOG" id="ENOG5032MNK">
    <property type="taxonomic scope" value="Bacteria"/>
</dbReference>
<feature type="transmembrane region" description="Helical" evidence="1">
    <location>
        <begin position="13"/>
        <end position="33"/>
    </location>
</feature>
<gene>
    <name evidence="2" type="ORF">SAMN04488539_0246</name>
</gene>
<dbReference type="OrthoDB" id="4411213at2"/>
<feature type="transmembrane region" description="Helical" evidence="1">
    <location>
        <begin position="130"/>
        <end position="153"/>
    </location>
</feature>
<organism evidence="2 3">
    <name type="scientific">Corynebacterium timonense</name>
    <dbReference type="NCBI Taxonomy" id="441500"/>
    <lineage>
        <taxon>Bacteria</taxon>
        <taxon>Bacillati</taxon>
        <taxon>Actinomycetota</taxon>
        <taxon>Actinomycetes</taxon>
        <taxon>Mycobacteriales</taxon>
        <taxon>Corynebacteriaceae</taxon>
        <taxon>Corynebacterium</taxon>
    </lineage>
</organism>
<keyword evidence="3" id="KW-1185">Reference proteome</keyword>
<evidence type="ECO:0000313" key="3">
    <source>
        <dbReference type="Proteomes" id="UP000182237"/>
    </source>
</evidence>
<evidence type="ECO:0000256" key="1">
    <source>
        <dbReference type="SAM" id="Phobius"/>
    </source>
</evidence>
<keyword evidence="1" id="KW-1133">Transmembrane helix</keyword>
<reference evidence="2 3" key="1">
    <citation type="submission" date="2016-10" db="EMBL/GenBank/DDBJ databases">
        <authorList>
            <person name="de Groot N.N."/>
        </authorList>
    </citation>
    <scope>NUCLEOTIDE SEQUENCE [LARGE SCALE GENOMIC DNA]</scope>
    <source>
        <strain evidence="2 3">DSM 45434</strain>
    </source>
</reference>
<dbReference type="EMBL" id="LT629765">
    <property type="protein sequence ID" value="SDR74852.1"/>
    <property type="molecule type" value="Genomic_DNA"/>
</dbReference>
<feature type="transmembrane region" description="Helical" evidence="1">
    <location>
        <begin position="45"/>
        <end position="65"/>
    </location>
</feature>
<keyword evidence="1" id="KW-0472">Membrane</keyword>
<dbReference type="Proteomes" id="UP000182237">
    <property type="component" value="Chromosome I"/>
</dbReference>
<feature type="transmembrane region" description="Helical" evidence="1">
    <location>
        <begin position="85"/>
        <end position="109"/>
    </location>
</feature>
<name>A0A1H1LKI8_9CORY</name>
<protein>
    <submittedName>
        <fullName evidence="2">Uncharacterized protein</fullName>
    </submittedName>
</protein>
<sequence>MTLTIGGVPAHPLVVHLAAVSVPLAALMCLAWVLFPARLTPSWRVATLGTTVVGAVSIMLARWTGEDLLAPLGLSESALGVVARHAQYATFSAVAALGLLAAAALFFAAGTERFAGRVPAPAVPVVRGGVAVAAVAALVSVVLVGHAGAQLAWADFPR</sequence>
<evidence type="ECO:0000313" key="2">
    <source>
        <dbReference type="EMBL" id="SDR74852.1"/>
    </source>
</evidence>
<dbReference type="AlphaFoldDB" id="A0A1H1LKI8"/>
<proteinExistence type="predicted"/>